<proteinExistence type="predicted"/>
<evidence type="ECO:0000313" key="2">
    <source>
        <dbReference type="Proteomes" id="UP000266861"/>
    </source>
</evidence>
<evidence type="ECO:0000313" key="1">
    <source>
        <dbReference type="EMBL" id="RHZ87846.1"/>
    </source>
</evidence>
<accession>A0A397JPD9</accession>
<organism evidence="1 2">
    <name type="scientific">Diversispora epigaea</name>
    <dbReference type="NCBI Taxonomy" id="1348612"/>
    <lineage>
        <taxon>Eukaryota</taxon>
        <taxon>Fungi</taxon>
        <taxon>Fungi incertae sedis</taxon>
        <taxon>Mucoromycota</taxon>
        <taxon>Glomeromycotina</taxon>
        <taxon>Glomeromycetes</taxon>
        <taxon>Diversisporales</taxon>
        <taxon>Diversisporaceae</taxon>
        <taxon>Diversispora</taxon>
    </lineage>
</organism>
<dbReference type="EMBL" id="PQFF01000027">
    <property type="protein sequence ID" value="RHZ87846.1"/>
    <property type="molecule type" value="Genomic_DNA"/>
</dbReference>
<sequence>MTLENWEMEYWTTLGNWNAGILDNTGYTTALDNTELGNWNNETLEYWNIAEHWITWENWKTRQHWQPEYWNIGQH</sequence>
<keyword evidence="2" id="KW-1185">Reference proteome</keyword>
<dbReference type="Proteomes" id="UP000266861">
    <property type="component" value="Unassembled WGS sequence"/>
</dbReference>
<gene>
    <name evidence="1" type="ORF">Glove_29g7</name>
</gene>
<name>A0A397JPD9_9GLOM</name>
<protein>
    <submittedName>
        <fullName evidence="1">Uncharacterized protein</fullName>
    </submittedName>
</protein>
<reference evidence="1 2" key="1">
    <citation type="submission" date="2018-08" db="EMBL/GenBank/DDBJ databases">
        <title>Genome and evolution of the arbuscular mycorrhizal fungus Diversispora epigaea (formerly Glomus versiforme) and its bacterial endosymbionts.</title>
        <authorList>
            <person name="Sun X."/>
            <person name="Fei Z."/>
            <person name="Harrison M."/>
        </authorList>
    </citation>
    <scope>NUCLEOTIDE SEQUENCE [LARGE SCALE GENOMIC DNA]</scope>
    <source>
        <strain evidence="1 2">IT104</strain>
    </source>
</reference>
<comment type="caution">
    <text evidence="1">The sequence shown here is derived from an EMBL/GenBank/DDBJ whole genome shotgun (WGS) entry which is preliminary data.</text>
</comment>
<dbReference type="AlphaFoldDB" id="A0A397JPD9"/>